<dbReference type="AlphaFoldDB" id="A0A6A4K9Z5"/>
<feature type="signal peptide" evidence="2">
    <location>
        <begin position="1"/>
        <end position="18"/>
    </location>
</feature>
<evidence type="ECO:0000256" key="2">
    <source>
        <dbReference type="SAM" id="SignalP"/>
    </source>
</evidence>
<evidence type="ECO:0000256" key="1">
    <source>
        <dbReference type="SAM" id="Coils"/>
    </source>
</evidence>
<sequence length="124" mass="13207">MKYFAVLLLASLCVAVYSRELQSEPRGIKSSVVNAAKKVKETMSSALSAAKGKLNEFVKILGQQKGPALAKIAELKAALAAEAKEILAAAVDQAKKQAAQKAVAEINKVIAELNNTKEKIEKLN</sequence>
<comment type="caution">
    <text evidence="3">The sequence shown here is derived from an EMBL/GenBank/DDBJ whole genome shotgun (WGS) entry which is preliminary data.</text>
</comment>
<proteinExistence type="predicted"/>
<evidence type="ECO:0000313" key="4">
    <source>
        <dbReference type="Proteomes" id="UP000466442"/>
    </source>
</evidence>
<feature type="chain" id="PRO_5041281110" evidence="2">
    <location>
        <begin position="19"/>
        <end position="124"/>
    </location>
</feature>
<evidence type="ECO:0000313" key="3">
    <source>
        <dbReference type="EMBL" id="KAF6213601.1"/>
    </source>
</evidence>
<dbReference type="EMBL" id="WIXP02000003">
    <property type="protein sequence ID" value="KAF6213601.1"/>
    <property type="molecule type" value="Genomic_DNA"/>
</dbReference>
<accession>A0A6A4K9Z5</accession>
<protein>
    <submittedName>
        <fullName evidence="3">Uncharacterized protein</fullName>
    </submittedName>
</protein>
<gene>
    <name evidence="3" type="ORF">GE061_011322</name>
</gene>
<reference evidence="3" key="1">
    <citation type="journal article" date="2021" name="Mol. Ecol. Resour.">
        <title>Apolygus lucorum genome provides insights into omnivorousness and mesophyll feeding.</title>
        <authorList>
            <person name="Liu Y."/>
            <person name="Liu H."/>
            <person name="Wang H."/>
            <person name="Huang T."/>
            <person name="Liu B."/>
            <person name="Yang B."/>
            <person name="Yin L."/>
            <person name="Li B."/>
            <person name="Zhang Y."/>
            <person name="Zhang S."/>
            <person name="Jiang F."/>
            <person name="Zhang X."/>
            <person name="Ren Y."/>
            <person name="Wang B."/>
            <person name="Wang S."/>
            <person name="Lu Y."/>
            <person name="Wu K."/>
            <person name="Fan W."/>
            <person name="Wang G."/>
        </authorList>
    </citation>
    <scope>NUCLEOTIDE SEQUENCE</scope>
    <source>
        <strain evidence="3">12Hb</strain>
    </source>
</reference>
<keyword evidence="2" id="KW-0732">Signal</keyword>
<keyword evidence="4" id="KW-1185">Reference proteome</keyword>
<keyword evidence="1" id="KW-0175">Coiled coil</keyword>
<dbReference type="Proteomes" id="UP000466442">
    <property type="component" value="Unassembled WGS sequence"/>
</dbReference>
<name>A0A6A4K9Z5_APOLU</name>
<feature type="coiled-coil region" evidence="1">
    <location>
        <begin position="96"/>
        <end position="123"/>
    </location>
</feature>
<organism evidence="3 4">
    <name type="scientific">Apolygus lucorum</name>
    <name type="common">Small green plant bug</name>
    <name type="synonym">Lygocoris lucorum</name>
    <dbReference type="NCBI Taxonomy" id="248454"/>
    <lineage>
        <taxon>Eukaryota</taxon>
        <taxon>Metazoa</taxon>
        <taxon>Ecdysozoa</taxon>
        <taxon>Arthropoda</taxon>
        <taxon>Hexapoda</taxon>
        <taxon>Insecta</taxon>
        <taxon>Pterygota</taxon>
        <taxon>Neoptera</taxon>
        <taxon>Paraneoptera</taxon>
        <taxon>Hemiptera</taxon>
        <taxon>Heteroptera</taxon>
        <taxon>Panheteroptera</taxon>
        <taxon>Cimicomorpha</taxon>
        <taxon>Miridae</taxon>
        <taxon>Mirini</taxon>
        <taxon>Apolygus</taxon>
    </lineage>
</organism>